<dbReference type="CDD" id="cd00067">
    <property type="entry name" value="GAL4"/>
    <property type="match status" value="1"/>
</dbReference>
<feature type="compositionally biased region" description="Basic and acidic residues" evidence="3">
    <location>
        <begin position="670"/>
        <end position="683"/>
    </location>
</feature>
<dbReference type="GO" id="GO:0006351">
    <property type="term" value="P:DNA-templated transcription"/>
    <property type="evidence" value="ECO:0007669"/>
    <property type="project" value="InterPro"/>
</dbReference>
<dbReference type="PROSITE" id="PS00463">
    <property type="entry name" value="ZN2_CY6_FUNGAL_1"/>
    <property type="match status" value="1"/>
</dbReference>
<dbReference type="CDD" id="cd12148">
    <property type="entry name" value="fungal_TF_MHR"/>
    <property type="match status" value="1"/>
</dbReference>
<reference evidence="5 6" key="1">
    <citation type="journal article" date="2011" name="Genome Biol.">
        <title>Comparative genome sequence analysis underscores mycoparasitism as the ancestral life style of Trichoderma.</title>
        <authorList>
            <person name="Kubicek C.P."/>
            <person name="Herrera-Estrella A."/>
            <person name="Seidl-Seiboth V."/>
            <person name="Martinez D.A."/>
            <person name="Druzhinina I.S."/>
            <person name="Thon M."/>
            <person name="Zeilinger S."/>
            <person name="Casas-Flores S."/>
            <person name="Horwitz B.A."/>
            <person name="Mukherjee P.K."/>
            <person name="Mukherjee M."/>
            <person name="Kredics L."/>
            <person name="Alcaraz L.D."/>
            <person name="Aerts A."/>
            <person name="Antal Z."/>
            <person name="Atanasova L."/>
            <person name="Cervantes-Badillo M.G."/>
            <person name="Challacombe J."/>
            <person name="Chertkov O."/>
            <person name="McCluskey K."/>
            <person name="Coulpier F."/>
            <person name="Deshpande N."/>
            <person name="von Doehren H."/>
            <person name="Ebbole D.J."/>
            <person name="Esquivel-Naranjo E.U."/>
            <person name="Fekete E."/>
            <person name="Flipphi M."/>
            <person name="Glaser F."/>
            <person name="Gomez-Rodriguez E.Y."/>
            <person name="Gruber S."/>
            <person name="Han C."/>
            <person name="Henrissat B."/>
            <person name="Hermosa R."/>
            <person name="Hernandez-Onate M."/>
            <person name="Karaffa L."/>
            <person name="Kosti I."/>
            <person name="Le Crom S."/>
            <person name="Lindquist E."/>
            <person name="Lucas S."/>
            <person name="Luebeck M."/>
            <person name="Luebeck P.S."/>
            <person name="Margeot A."/>
            <person name="Metz B."/>
            <person name="Misra M."/>
            <person name="Nevalainen H."/>
            <person name="Omann M."/>
            <person name="Packer N."/>
            <person name="Perrone G."/>
            <person name="Uresti-Rivera E.E."/>
            <person name="Salamov A."/>
            <person name="Schmoll M."/>
            <person name="Seiboth B."/>
            <person name="Shapiro H."/>
            <person name="Sukno S."/>
            <person name="Tamayo-Ramos J.A."/>
            <person name="Tisch D."/>
            <person name="Wiest A."/>
            <person name="Wilkinson H.H."/>
            <person name="Zhang M."/>
            <person name="Coutinho P.M."/>
            <person name="Kenerley C.M."/>
            <person name="Monte E."/>
            <person name="Baker S.E."/>
            <person name="Grigoriev I.V."/>
        </authorList>
    </citation>
    <scope>NUCLEOTIDE SEQUENCE [LARGE SCALE GENOMIC DNA]</scope>
    <source>
        <strain evidence="6">ATCC 20476 / IMI 206040</strain>
    </source>
</reference>
<dbReference type="Pfam" id="PF04082">
    <property type="entry name" value="Fungal_trans"/>
    <property type="match status" value="1"/>
</dbReference>
<dbReference type="InterPro" id="IPR052761">
    <property type="entry name" value="Fungal_Detox/Toxin_TFs"/>
</dbReference>
<evidence type="ECO:0000313" key="5">
    <source>
        <dbReference type="EMBL" id="EHK47802.1"/>
    </source>
</evidence>
<feature type="region of interest" description="Disordered" evidence="3">
    <location>
        <begin position="91"/>
        <end position="116"/>
    </location>
</feature>
<dbReference type="PANTHER" id="PTHR47425:SF2">
    <property type="entry name" value="FARB-RELATED"/>
    <property type="match status" value="1"/>
</dbReference>
<dbReference type="SMART" id="SM00066">
    <property type="entry name" value="GAL4"/>
    <property type="match status" value="1"/>
</dbReference>
<dbReference type="GeneID" id="25783207"/>
<feature type="region of interest" description="Disordered" evidence="3">
    <location>
        <begin position="670"/>
        <end position="718"/>
    </location>
</feature>
<dbReference type="STRING" id="452589.G9NP15"/>
<feature type="domain" description="Zn(2)-C6 fungal-type" evidence="4">
    <location>
        <begin position="9"/>
        <end position="41"/>
    </location>
</feature>
<comment type="caution">
    <text evidence="5">The sequence shown here is derived from an EMBL/GenBank/DDBJ whole genome shotgun (WGS) entry which is preliminary data.</text>
</comment>
<dbReference type="AlphaFoldDB" id="G9NP15"/>
<keyword evidence="1" id="KW-0479">Metal-binding</keyword>
<dbReference type="GO" id="GO:0008270">
    <property type="term" value="F:zinc ion binding"/>
    <property type="evidence" value="ECO:0007669"/>
    <property type="project" value="InterPro"/>
</dbReference>
<dbReference type="GO" id="GO:0003677">
    <property type="term" value="F:DNA binding"/>
    <property type="evidence" value="ECO:0007669"/>
    <property type="project" value="InterPro"/>
</dbReference>
<evidence type="ECO:0000256" key="1">
    <source>
        <dbReference type="ARBA" id="ARBA00022723"/>
    </source>
</evidence>
<evidence type="ECO:0000259" key="4">
    <source>
        <dbReference type="PROSITE" id="PS50048"/>
    </source>
</evidence>
<dbReference type="SMART" id="SM00906">
    <property type="entry name" value="Fungal_trans"/>
    <property type="match status" value="1"/>
</dbReference>
<protein>
    <recommendedName>
        <fullName evidence="4">Zn(2)-C6 fungal-type domain-containing protein</fullName>
    </recommendedName>
</protein>
<accession>G9NP15</accession>
<evidence type="ECO:0000313" key="6">
    <source>
        <dbReference type="Proteomes" id="UP000005426"/>
    </source>
</evidence>
<dbReference type="InterPro" id="IPR007219">
    <property type="entry name" value="XnlR_reg_dom"/>
</dbReference>
<dbReference type="PROSITE" id="PS50048">
    <property type="entry name" value="ZN2_CY6_FUNGAL_2"/>
    <property type="match status" value="1"/>
</dbReference>
<evidence type="ECO:0000256" key="2">
    <source>
        <dbReference type="ARBA" id="ARBA00023242"/>
    </source>
</evidence>
<feature type="compositionally biased region" description="Low complexity" evidence="3">
    <location>
        <begin position="694"/>
        <end position="713"/>
    </location>
</feature>
<organism evidence="5 6">
    <name type="scientific">Hypocrea atroviridis (strain ATCC 20476 / IMI 206040)</name>
    <name type="common">Trichoderma atroviride</name>
    <dbReference type="NCBI Taxonomy" id="452589"/>
    <lineage>
        <taxon>Eukaryota</taxon>
        <taxon>Fungi</taxon>
        <taxon>Dikarya</taxon>
        <taxon>Ascomycota</taxon>
        <taxon>Pezizomycotina</taxon>
        <taxon>Sordariomycetes</taxon>
        <taxon>Hypocreomycetidae</taxon>
        <taxon>Hypocreales</taxon>
        <taxon>Hypocreaceae</taxon>
        <taxon>Trichoderma</taxon>
    </lineage>
</organism>
<dbReference type="Pfam" id="PF00172">
    <property type="entry name" value="Zn_clus"/>
    <property type="match status" value="1"/>
</dbReference>
<proteinExistence type="predicted"/>
<dbReference type="InterPro" id="IPR001138">
    <property type="entry name" value="Zn2Cys6_DnaBD"/>
</dbReference>
<dbReference type="eggNOG" id="ENOG502SI3E">
    <property type="taxonomic scope" value="Eukaryota"/>
</dbReference>
<evidence type="ECO:0000256" key="3">
    <source>
        <dbReference type="SAM" id="MobiDB-lite"/>
    </source>
</evidence>
<dbReference type="OrthoDB" id="5121955at2759"/>
<dbReference type="OMA" id="MEWEMDA"/>
<dbReference type="EMBL" id="ABDG02000020">
    <property type="protein sequence ID" value="EHK47802.1"/>
    <property type="molecule type" value="Genomic_DNA"/>
</dbReference>
<keyword evidence="6" id="KW-1185">Reference proteome</keyword>
<dbReference type="Proteomes" id="UP000005426">
    <property type="component" value="Unassembled WGS sequence"/>
</dbReference>
<gene>
    <name evidence="5" type="ORF">TRIATDRAFT_316804</name>
</gene>
<dbReference type="HOGENOM" id="CLU_006329_9_4_1"/>
<sequence>MPRRRASKACLHCRQRKVRCDVTLRGVPCLNCQLDHQTCAIQERKSKRPLSDSKISAYREGGSVIEGLSTRVADEKPSGIDSIDQWAKRLNGVPPFGKGSSTSPHSDERSNESNCIDLDGFSPKTASAIANVHNGKTKSGRFGSNSSRAAANGSGYNSYDTLPFIATPDLGHLSALDVRFMQLNGCFELPPMPILNELVRMYFLHTHPIVPLLDEGDFWDSFSCSNGEKIPLLLFQAMVFAACAFIPEAVAEAAGFPYPRAAAEAFYKKTKILYDFEIESNPIALGQVAILLTFWPGGLRLGLTKANSEWLSTAIRHAKSLRAHHLSSKHASQHTQNILPKTRRLLRRLWWCCYFRDRSLALALHRTMRIPGKYPLLTLEDFENEIHRSRVYNAEAKRRFFDIFNQISKLVVIMTDVLRLCSISEDGIDSETTRTDHQAMANCMAQLQAWHDETRLQFPDNGDRPGVQPHFVIIQTNLMFIYYFAAKLAIHHQEIFYAVRDSDNANGEGPYPLLAGKSDQVRDAVDNLIKHLSNPVQLGLAQYLPVSVVAFVAMPLLVQILNAKILSRGVVSSRAAMHQEQLHSLINLVKQCHRRLGGVDAMCVIIRRLTDAAQSRFMTGKASQVTEFIELIDYSPLEYLRFFLNLDLNLSNATLVENIRFSELKEELAQSKKTPSESERHTPVPDAEQTLSSTQPTEPTEPALLPTTTPTQQDAWGLNFPGAKADPFALGDSPLDFDELLSGQGMLGIDPSLIDLETLGNPFMNQRMEWEMDAWLLGGS</sequence>
<keyword evidence="2" id="KW-0539">Nucleus</keyword>
<dbReference type="KEGG" id="tatv:25783207"/>
<dbReference type="PANTHER" id="PTHR47425">
    <property type="entry name" value="FARB-RELATED"/>
    <property type="match status" value="1"/>
</dbReference>
<dbReference type="GO" id="GO:0000981">
    <property type="term" value="F:DNA-binding transcription factor activity, RNA polymerase II-specific"/>
    <property type="evidence" value="ECO:0007669"/>
    <property type="project" value="InterPro"/>
</dbReference>
<dbReference type="Gene3D" id="4.10.240.10">
    <property type="entry name" value="Zn(2)-C6 fungal-type DNA-binding domain"/>
    <property type="match status" value="1"/>
</dbReference>
<dbReference type="InterPro" id="IPR036864">
    <property type="entry name" value="Zn2-C6_fun-type_DNA-bd_sf"/>
</dbReference>
<name>G9NP15_HYPAI</name>
<dbReference type="SUPFAM" id="SSF57701">
    <property type="entry name" value="Zn2/Cys6 DNA-binding domain"/>
    <property type="match status" value="1"/>
</dbReference>
<dbReference type="RefSeq" id="XP_013945972.1">
    <property type="nucleotide sequence ID" value="XM_014090497.1"/>
</dbReference>